<gene>
    <name evidence="3" type="ORF">BG61_04540</name>
</gene>
<feature type="transmembrane region" description="Helical" evidence="1">
    <location>
        <begin position="176"/>
        <end position="196"/>
    </location>
</feature>
<keyword evidence="4" id="KW-1185">Reference proteome</keyword>
<feature type="domain" description="Fatty acid desaturase" evidence="2">
    <location>
        <begin position="50"/>
        <end position="283"/>
    </location>
</feature>
<protein>
    <submittedName>
        <fullName evidence="3">Fatty acid desaturase</fullName>
    </submittedName>
</protein>
<dbReference type="Proteomes" id="UP000027466">
    <property type="component" value="Unassembled WGS sequence"/>
</dbReference>
<evidence type="ECO:0000256" key="1">
    <source>
        <dbReference type="SAM" id="Phobius"/>
    </source>
</evidence>
<comment type="caution">
    <text evidence="3">The sequence shown here is derived from an EMBL/GenBank/DDBJ whole genome shotgun (WGS) entry which is preliminary data.</text>
</comment>
<reference evidence="3 4" key="1">
    <citation type="submission" date="2014-03" db="EMBL/GenBank/DDBJ databases">
        <title>Draft Genome Sequences of Four Burkholderia Strains.</title>
        <authorList>
            <person name="Liu X.Y."/>
            <person name="Li C.X."/>
            <person name="Xu J.H."/>
        </authorList>
    </citation>
    <scope>NUCLEOTIDE SEQUENCE [LARGE SCALE GENOMIC DNA]</scope>
    <source>
        <strain evidence="3 4">DSM 50014</strain>
    </source>
</reference>
<feature type="transmembrane region" description="Helical" evidence="1">
    <location>
        <begin position="80"/>
        <end position="101"/>
    </location>
</feature>
<proteinExistence type="predicted"/>
<name>A0A069PDW6_9BURK</name>
<evidence type="ECO:0000313" key="3">
    <source>
        <dbReference type="EMBL" id="KDR38004.1"/>
    </source>
</evidence>
<sequence length="369" mass="41347">MSFYLDDAQRQQIQRMRLSWRWRSQWPTWLLIAAIYGGWFGAALGARTLGLPLALAAMAVLSCWYMSLQHELLHGHPTRFPLVNALFGVAPLAVWFPYAVYRDSHLRHHDDAHLTDPERDPESYFVSPQRWNDAGPLLRRLLSARNTLLGRVLLGPWFSIAGALRDAAVSIRRGDMRVAASWTLHLTALAALAYWLDERCAIPWYAFVFGVGYPALALGAVRSFHEHRAAADAPERTVINEAAWPWRLLFLNNNYHAVHHDLPGVPWFALATVYHRRRDGYLARNGGFIVRGYGEWAARYAMREVAPAVHPLHALSPRPAAGAHGRAVPAFAAEPMAVAASRPLTALHRRQAVNASQAAWNDDSARLTG</sequence>
<evidence type="ECO:0000259" key="2">
    <source>
        <dbReference type="Pfam" id="PF00487"/>
    </source>
</evidence>
<feature type="transmembrane region" description="Helical" evidence="1">
    <location>
        <begin position="26"/>
        <end position="44"/>
    </location>
</feature>
<dbReference type="InterPro" id="IPR005804">
    <property type="entry name" value="FA_desaturase_dom"/>
</dbReference>
<dbReference type="CDD" id="cd03509">
    <property type="entry name" value="DesA_FADS-like"/>
    <property type="match status" value="1"/>
</dbReference>
<accession>A0A069PDW6</accession>
<dbReference type="STRING" id="60547.GCA_000751215_04625"/>
<dbReference type="Pfam" id="PF00487">
    <property type="entry name" value="FA_desaturase"/>
    <property type="match status" value="1"/>
</dbReference>
<dbReference type="RefSeq" id="WP_035935895.1">
    <property type="nucleotide sequence ID" value="NZ_CADFFX010000020.1"/>
</dbReference>
<keyword evidence="1" id="KW-0472">Membrane</keyword>
<keyword evidence="1" id="KW-0812">Transmembrane</keyword>
<organism evidence="3 4">
    <name type="scientific">Caballeronia glathei</name>
    <dbReference type="NCBI Taxonomy" id="60547"/>
    <lineage>
        <taxon>Bacteria</taxon>
        <taxon>Pseudomonadati</taxon>
        <taxon>Pseudomonadota</taxon>
        <taxon>Betaproteobacteria</taxon>
        <taxon>Burkholderiales</taxon>
        <taxon>Burkholderiaceae</taxon>
        <taxon>Caballeronia</taxon>
    </lineage>
</organism>
<dbReference type="GO" id="GO:0006629">
    <property type="term" value="P:lipid metabolic process"/>
    <property type="evidence" value="ECO:0007669"/>
    <property type="project" value="InterPro"/>
</dbReference>
<dbReference type="AlphaFoldDB" id="A0A069PDW6"/>
<evidence type="ECO:0000313" key="4">
    <source>
        <dbReference type="Proteomes" id="UP000027466"/>
    </source>
</evidence>
<feature type="transmembrane region" description="Helical" evidence="1">
    <location>
        <begin position="50"/>
        <end position="68"/>
    </location>
</feature>
<dbReference type="EMBL" id="JFHC01000115">
    <property type="protein sequence ID" value="KDR38004.1"/>
    <property type="molecule type" value="Genomic_DNA"/>
</dbReference>
<keyword evidence="1" id="KW-1133">Transmembrane helix</keyword>
<feature type="transmembrane region" description="Helical" evidence="1">
    <location>
        <begin position="202"/>
        <end position="221"/>
    </location>
</feature>